<dbReference type="PANTHER" id="PTHR42085">
    <property type="entry name" value="F-BOX DOMAIN-CONTAINING PROTEIN"/>
    <property type="match status" value="1"/>
</dbReference>
<dbReference type="AlphaFoldDB" id="A0A9P8EHG1"/>
<dbReference type="EMBL" id="JAHFXF010000308">
    <property type="protein sequence ID" value="KAG9690447.1"/>
    <property type="molecule type" value="Genomic_DNA"/>
</dbReference>
<feature type="region of interest" description="Disordered" evidence="1">
    <location>
        <begin position="81"/>
        <end position="119"/>
    </location>
</feature>
<feature type="domain" description="DUF7730" evidence="2">
    <location>
        <begin position="128"/>
        <end position="253"/>
    </location>
</feature>
<gene>
    <name evidence="3" type="ORF">KCU76_g8154</name>
</gene>
<proteinExistence type="predicted"/>
<reference evidence="3" key="1">
    <citation type="journal article" date="2021" name="J Fungi (Basel)">
        <title>Virulence traits and population genomics of the black yeast Aureobasidium melanogenum.</title>
        <authorList>
            <person name="Cernosa A."/>
            <person name="Sun X."/>
            <person name="Gostincar C."/>
            <person name="Fang C."/>
            <person name="Gunde-Cimerman N."/>
            <person name="Song Z."/>
        </authorList>
    </citation>
    <scope>NUCLEOTIDE SEQUENCE</scope>
    <source>
        <strain evidence="3">EXF-9911</strain>
    </source>
</reference>
<evidence type="ECO:0000256" key="1">
    <source>
        <dbReference type="SAM" id="MobiDB-lite"/>
    </source>
</evidence>
<dbReference type="PANTHER" id="PTHR42085:SF8">
    <property type="entry name" value="F-BOX DOMAIN-CONTAINING PROTEIN"/>
    <property type="match status" value="1"/>
</dbReference>
<dbReference type="OrthoDB" id="5397846at2759"/>
<organism evidence="3 4">
    <name type="scientific">Aureobasidium melanogenum</name>
    <name type="common">Aureobasidium pullulans var. melanogenum</name>
    <dbReference type="NCBI Taxonomy" id="46634"/>
    <lineage>
        <taxon>Eukaryota</taxon>
        <taxon>Fungi</taxon>
        <taxon>Dikarya</taxon>
        <taxon>Ascomycota</taxon>
        <taxon>Pezizomycotina</taxon>
        <taxon>Dothideomycetes</taxon>
        <taxon>Dothideomycetidae</taxon>
        <taxon>Dothideales</taxon>
        <taxon>Saccotheciaceae</taxon>
        <taxon>Aureobasidium</taxon>
    </lineage>
</organism>
<dbReference type="Proteomes" id="UP000779574">
    <property type="component" value="Unassembled WGS sequence"/>
</dbReference>
<protein>
    <recommendedName>
        <fullName evidence="2">DUF7730 domain-containing protein</fullName>
    </recommendedName>
</protein>
<name>A0A9P8EHG1_AURME</name>
<dbReference type="Pfam" id="PF24864">
    <property type="entry name" value="DUF7730"/>
    <property type="match status" value="1"/>
</dbReference>
<dbReference type="InterPro" id="IPR056632">
    <property type="entry name" value="DUF7730"/>
</dbReference>
<accession>A0A9P8EHG1</accession>
<sequence>MSFSETSMPAGLSPSQRLQVIGTSIYSQCTATAQSLAWSLLGQKRKCDDPEAHDHNNEESTNEFESASTCRRLRKRTRISYAESTESDIESDADSGYNSDSSVDWDSRSKQTKPKRARKEKPVKVFPFLSLPSELRNKIYSLALEDPDGMVLHEGWRAHRRVPKRCQYHNCEDKERYAGIGNLVYSDESYHNQGGQASCTLVPSLLAVSKQIYAEAAAILYSQPLHFVNTTALHSFLAPLSNQTGSLVRNITIHNYENWGRGVRKAMNVSAMTLLRTCSNLETLRIEGFANYYWHYRHWGNKPNTQKAGRIEGMSIAQQIYRDAAFWLDIIGAEKALQVLDLSGLQREAGSDDDAEALRIANIVFKEELTALIKRKGRGMKKSRKSKTPDV</sequence>
<dbReference type="InterPro" id="IPR038883">
    <property type="entry name" value="AN11006-like"/>
</dbReference>
<feature type="non-terminal residue" evidence="3">
    <location>
        <position position="391"/>
    </location>
</feature>
<comment type="caution">
    <text evidence="3">The sequence shown here is derived from an EMBL/GenBank/DDBJ whole genome shotgun (WGS) entry which is preliminary data.</text>
</comment>
<evidence type="ECO:0000313" key="3">
    <source>
        <dbReference type="EMBL" id="KAG9690447.1"/>
    </source>
</evidence>
<evidence type="ECO:0000259" key="2">
    <source>
        <dbReference type="Pfam" id="PF24864"/>
    </source>
</evidence>
<reference evidence="3" key="2">
    <citation type="submission" date="2021-08" db="EMBL/GenBank/DDBJ databases">
        <authorList>
            <person name="Gostincar C."/>
            <person name="Sun X."/>
            <person name="Song Z."/>
            <person name="Gunde-Cimerman N."/>
        </authorList>
    </citation>
    <scope>NUCLEOTIDE SEQUENCE</scope>
    <source>
        <strain evidence="3">EXF-9911</strain>
    </source>
</reference>
<feature type="compositionally biased region" description="Basic and acidic residues" evidence="1">
    <location>
        <begin position="46"/>
        <end position="58"/>
    </location>
</feature>
<feature type="compositionally biased region" description="Basic residues" evidence="1">
    <location>
        <begin position="110"/>
        <end position="119"/>
    </location>
</feature>
<feature type="region of interest" description="Disordered" evidence="1">
    <location>
        <begin position="46"/>
        <end position="69"/>
    </location>
</feature>
<evidence type="ECO:0000313" key="4">
    <source>
        <dbReference type="Proteomes" id="UP000779574"/>
    </source>
</evidence>